<protein>
    <submittedName>
        <fullName evidence="1">Uncharacterized protein</fullName>
    </submittedName>
</protein>
<evidence type="ECO:0000313" key="2">
    <source>
        <dbReference type="Proteomes" id="UP000000328"/>
    </source>
</evidence>
<name>A0A0H3D0M2_AMYMU</name>
<evidence type="ECO:0000313" key="1">
    <source>
        <dbReference type="EMBL" id="ADJ44165.1"/>
    </source>
</evidence>
<dbReference type="PATRIC" id="fig|749927.5.peg.2443"/>
<dbReference type="EMBL" id="CP002000">
    <property type="protein sequence ID" value="ADJ44165.1"/>
    <property type="molecule type" value="Genomic_DNA"/>
</dbReference>
<dbReference type="AlphaFoldDB" id="A0A0H3D0M2"/>
<dbReference type="KEGG" id="amd:AMED_2369"/>
<dbReference type="RefSeq" id="WP_013224242.1">
    <property type="nucleotide sequence ID" value="NC_014318.1"/>
</dbReference>
<dbReference type="OrthoDB" id="9940625at2"/>
<reference evidence="1 2" key="1">
    <citation type="journal article" date="2010" name="Cell Res.">
        <title>Complete genome sequence of the rifamycin SV-producing Amycolatopsis mediterranei U32 revealed its genetic characteristics in phylogeny and metabolism.</title>
        <authorList>
            <person name="Zhao W."/>
            <person name="Zhong Y."/>
            <person name="Yuan H."/>
            <person name="Wang J."/>
            <person name="Zheng H."/>
            <person name="Wang Y."/>
            <person name="Cen X."/>
            <person name="Xu F."/>
            <person name="Bai J."/>
            <person name="Han X."/>
            <person name="Lu G."/>
            <person name="Zhu Y."/>
            <person name="Shao Z."/>
            <person name="Yan H."/>
            <person name="Li C."/>
            <person name="Peng N."/>
            <person name="Zhang Z."/>
            <person name="Zhang Y."/>
            <person name="Lin W."/>
            <person name="Fan Y."/>
            <person name="Qin Z."/>
            <person name="Hu Y."/>
            <person name="Zhu B."/>
            <person name="Wang S."/>
            <person name="Ding X."/>
            <person name="Zhao G.P."/>
        </authorList>
    </citation>
    <scope>NUCLEOTIDE SEQUENCE [LARGE SCALE GENOMIC DNA]</scope>
    <source>
        <strain evidence="2">U-32</strain>
    </source>
</reference>
<sequence length="43" mass="4620">MALVDWGGLPAEAVAESLHRLGEEIAPALRRHADSPGVEVRSR</sequence>
<dbReference type="GeneID" id="92877374"/>
<organism evidence="1 2">
    <name type="scientific">Amycolatopsis mediterranei (strain U-32)</name>
    <dbReference type="NCBI Taxonomy" id="749927"/>
    <lineage>
        <taxon>Bacteria</taxon>
        <taxon>Bacillati</taxon>
        <taxon>Actinomycetota</taxon>
        <taxon>Actinomycetes</taxon>
        <taxon>Pseudonocardiales</taxon>
        <taxon>Pseudonocardiaceae</taxon>
        <taxon>Amycolatopsis</taxon>
    </lineage>
</organism>
<accession>A0A0H3D0M2</accession>
<proteinExistence type="predicted"/>
<gene>
    <name evidence="1" type="ordered locus">AMED_2369</name>
</gene>
<dbReference type="HOGENOM" id="CLU_3228724_0_0_11"/>
<dbReference type="Proteomes" id="UP000000328">
    <property type="component" value="Chromosome"/>
</dbReference>